<dbReference type="EMBL" id="JAVRJZ010000009">
    <property type="protein sequence ID" value="KAK2718129.1"/>
    <property type="molecule type" value="Genomic_DNA"/>
</dbReference>
<dbReference type="Proteomes" id="UP001187531">
    <property type="component" value="Unassembled WGS sequence"/>
</dbReference>
<dbReference type="Gene3D" id="3.90.950.10">
    <property type="match status" value="1"/>
</dbReference>
<reference evidence="2" key="1">
    <citation type="submission" date="2023-07" db="EMBL/GenBank/DDBJ databases">
        <title>Chromosome-level genome assembly of Artemia franciscana.</title>
        <authorList>
            <person name="Jo E."/>
        </authorList>
    </citation>
    <scope>NUCLEOTIDE SEQUENCE</scope>
    <source>
        <tissue evidence="2">Whole body</tissue>
    </source>
</reference>
<sequence>MEIGHSSSSDFEDFEVLNTDPSKSDPKMDPLAPPAPLPDFVVLEKADQDMKEATDNTKKVEKSRERKKLPEEITAPLPTTEAQQRQVVQVGGTTIIEEEEKNEPSMSSIFSWVRSAITVPTASQGKELFDKFSEKAKNTVDSVITTLDPQMKDLVRSGCDIEIIVASQNEEEIGGVREAFHSVFGRAAIRGMKSQCLSVAPQPVGLISAIQTATEKEAYLRSSGLVHHQQPVISVQNFLLEVTKDKWYLFAMMYLSDPSKNLTLHTLGQPLEVSISLVKKCQESNDDGFKLGNTGYAMPIGHVAAQELGCAPCAWYEETAGISMRSVIVNGALALANLYKKSLASNEH</sequence>
<name>A0AA88HYC3_ARTSF</name>
<evidence type="ECO:0000313" key="2">
    <source>
        <dbReference type="EMBL" id="KAK2718130.1"/>
    </source>
</evidence>
<dbReference type="InterPro" id="IPR029001">
    <property type="entry name" value="ITPase-like_fam"/>
</dbReference>
<feature type="region of interest" description="Disordered" evidence="1">
    <location>
        <begin position="1"/>
        <end position="69"/>
    </location>
</feature>
<evidence type="ECO:0000256" key="1">
    <source>
        <dbReference type="SAM" id="MobiDB-lite"/>
    </source>
</evidence>
<dbReference type="SUPFAM" id="SSF52972">
    <property type="entry name" value="ITPase-like"/>
    <property type="match status" value="1"/>
</dbReference>
<dbReference type="AlphaFoldDB" id="A0AA88HYC3"/>
<gene>
    <name evidence="2" type="ORF">QYM36_005439</name>
</gene>
<feature type="compositionally biased region" description="Basic and acidic residues" evidence="1">
    <location>
        <begin position="42"/>
        <end position="69"/>
    </location>
</feature>
<evidence type="ECO:0000313" key="3">
    <source>
        <dbReference type="Proteomes" id="UP001187531"/>
    </source>
</evidence>
<proteinExistence type="predicted"/>
<dbReference type="EMBL" id="JAVRJZ010000009">
    <property type="protein sequence ID" value="KAK2718131.1"/>
    <property type="molecule type" value="Genomic_DNA"/>
</dbReference>
<organism evidence="2 3">
    <name type="scientific">Artemia franciscana</name>
    <name type="common">Brine shrimp</name>
    <name type="synonym">Artemia sanfranciscana</name>
    <dbReference type="NCBI Taxonomy" id="6661"/>
    <lineage>
        <taxon>Eukaryota</taxon>
        <taxon>Metazoa</taxon>
        <taxon>Ecdysozoa</taxon>
        <taxon>Arthropoda</taxon>
        <taxon>Crustacea</taxon>
        <taxon>Branchiopoda</taxon>
        <taxon>Anostraca</taxon>
        <taxon>Artemiidae</taxon>
        <taxon>Artemia</taxon>
    </lineage>
</organism>
<comment type="caution">
    <text evidence="2">The sequence shown here is derived from an EMBL/GenBank/DDBJ whole genome shotgun (WGS) entry which is preliminary data.</text>
</comment>
<dbReference type="PANTHER" id="PTHR23276:SF2">
    <property type="entry name" value="PROTEIN PRRC1"/>
    <property type="match status" value="1"/>
</dbReference>
<keyword evidence="3" id="KW-1185">Reference proteome</keyword>
<dbReference type="InterPro" id="IPR026534">
    <property type="entry name" value="PRRC1"/>
</dbReference>
<dbReference type="EMBL" id="JAVRJZ010000009">
    <property type="protein sequence ID" value="KAK2718130.1"/>
    <property type="molecule type" value="Genomic_DNA"/>
</dbReference>
<evidence type="ECO:0008006" key="4">
    <source>
        <dbReference type="Google" id="ProtNLM"/>
    </source>
</evidence>
<dbReference type="PANTHER" id="PTHR23276">
    <property type="entry name" value="PROTEIN PRRC1"/>
    <property type="match status" value="1"/>
</dbReference>
<protein>
    <recommendedName>
        <fullName evidence="4">Protein PRRC1</fullName>
    </recommendedName>
</protein>
<accession>A0AA88HYC3</accession>
<dbReference type="GO" id="GO:0034237">
    <property type="term" value="F:protein kinase A regulatory subunit binding"/>
    <property type="evidence" value="ECO:0007669"/>
    <property type="project" value="TreeGrafter"/>
</dbReference>
<dbReference type="GO" id="GO:0005737">
    <property type="term" value="C:cytoplasm"/>
    <property type="evidence" value="ECO:0007669"/>
    <property type="project" value="TreeGrafter"/>
</dbReference>